<dbReference type="Gene3D" id="2.40.100.10">
    <property type="entry name" value="Cyclophilin-like"/>
    <property type="match status" value="1"/>
</dbReference>
<dbReference type="EMBL" id="QXDC01000005">
    <property type="protein sequence ID" value="RIA36652.1"/>
    <property type="molecule type" value="Genomic_DNA"/>
</dbReference>
<gene>
    <name evidence="6" type="ORF">DFR49_3936</name>
</gene>
<reference evidence="6 7" key="1">
    <citation type="submission" date="2018-08" db="EMBL/GenBank/DDBJ databases">
        <title>Genomic Encyclopedia of Type Strains, Phase IV (KMG-IV): sequencing the most valuable type-strain genomes for metagenomic binning, comparative biology and taxonomic classification.</title>
        <authorList>
            <person name="Goeker M."/>
        </authorList>
    </citation>
    <scope>NUCLEOTIDE SEQUENCE [LARGE SCALE GENOMIC DNA]</scope>
    <source>
        <strain evidence="6 7">DSM 25527</strain>
    </source>
</reference>
<evidence type="ECO:0000313" key="6">
    <source>
        <dbReference type="EMBL" id="RIA36652.1"/>
    </source>
</evidence>
<dbReference type="PANTHER" id="PTHR43246">
    <property type="entry name" value="PEPTIDYL-PROLYL CIS-TRANS ISOMERASE CYP38, CHLOROPLASTIC"/>
    <property type="match status" value="1"/>
</dbReference>
<dbReference type="PROSITE" id="PS50072">
    <property type="entry name" value="CSA_PPIASE_2"/>
    <property type="match status" value="1"/>
</dbReference>
<evidence type="ECO:0000256" key="3">
    <source>
        <dbReference type="ARBA" id="ARBA00023235"/>
    </source>
</evidence>
<keyword evidence="7" id="KW-1185">Reference proteome</keyword>
<feature type="domain" description="PPIase cyclophilin-type" evidence="5">
    <location>
        <begin position="38"/>
        <end position="211"/>
    </location>
</feature>
<evidence type="ECO:0000256" key="4">
    <source>
        <dbReference type="SAM" id="SignalP"/>
    </source>
</evidence>
<dbReference type="AlphaFoldDB" id="A0A397NGJ8"/>
<sequence length="214" mass="22344">MNLLALASVLMLAAVPAVAQDAPGRTPMAEAALQSDAHLPRVAIETSAGAIVVALDTERAPVTANNFLAYVDQHKLDGVTFYRTVKVQDRFGFVQFGVNGDPKLSLPPIRHEPTTETGLHHVSGTLSIARLEPGSARGEFTIMVGDQRPGFDADPAASGDNLGYAAFGHVVAGMDVVEAIMDAPVDPAATVRGAFKGEVPAAPIKVISATRLKP</sequence>
<dbReference type="SUPFAM" id="SSF50891">
    <property type="entry name" value="Cyclophilin-like"/>
    <property type="match status" value="1"/>
</dbReference>
<dbReference type="GO" id="GO:0003755">
    <property type="term" value="F:peptidyl-prolyl cis-trans isomerase activity"/>
    <property type="evidence" value="ECO:0007669"/>
    <property type="project" value="UniProtKB-KW"/>
</dbReference>
<proteinExistence type="predicted"/>
<dbReference type="InterPro" id="IPR044665">
    <property type="entry name" value="E_coli_cyclophilin_A-like"/>
</dbReference>
<evidence type="ECO:0000259" key="5">
    <source>
        <dbReference type="PROSITE" id="PS50072"/>
    </source>
</evidence>
<dbReference type="RefSeq" id="WP_425454969.1">
    <property type="nucleotide sequence ID" value="NZ_QXDC01000005.1"/>
</dbReference>
<keyword evidence="4" id="KW-0732">Signal</keyword>
<dbReference type="Proteomes" id="UP000266568">
    <property type="component" value="Unassembled WGS sequence"/>
</dbReference>
<evidence type="ECO:0000256" key="1">
    <source>
        <dbReference type="ARBA" id="ARBA00013194"/>
    </source>
</evidence>
<evidence type="ECO:0000313" key="7">
    <source>
        <dbReference type="Proteomes" id="UP000266568"/>
    </source>
</evidence>
<dbReference type="EC" id="5.2.1.8" evidence="1"/>
<protein>
    <recommendedName>
        <fullName evidence="1">peptidylprolyl isomerase</fullName>
        <ecNumber evidence="1">5.2.1.8</ecNumber>
    </recommendedName>
</protein>
<dbReference type="InterPro" id="IPR002130">
    <property type="entry name" value="Cyclophilin-type_PPIase_dom"/>
</dbReference>
<dbReference type="Pfam" id="PF00160">
    <property type="entry name" value="Pro_isomerase"/>
    <property type="match status" value="1"/>
</dbReference>
<comment type="caution">
    <text evidence="6">The sequence shown here is derived from an EMBL/GenBank/DDBJ whole genome shotgun (WGS) entry which is preliminary data.</text>
</comment>
<accession>A0A397NGJ8</accession>
<keyword evidence="2" id="KW-0697">Rotamase</keyword>
<feature type="chain" id="PRO_5017421093" description="peptidylprolyl isomerase" evidence="4">
    <location>
        <begin position="20"/>
        <end position="214"/>
    </location>
</feature>
<name>A0A397NGJ8_9SPHN</name>
<feature type="signal peptide" evidence="4">
    <location>
        <begin position="1"/>
        <end position="19"/>
    </location>
</feature>
<dbReference type="InterPro" id="IPR029000">
    <property type="entry name" value="Cyclophilin-like_dom_sf"/>
</dbReference>
<keyword evidence="3 6" id="KW-0413">Isomerase</keyword>
<organism evidence="6 7">
    <name type="scientific">Hephaestia caeni</name>
    <dbReference type="NCBI Taxonomy" id="645617"/>
    <lineage>
        <taxon>Bacteria</taxon>
        <taxon>Pseudomonadati</taxon>
        <taxon>Pseudomonadota</taxon>
        <taxon>Alphaproteobacteria</taxon>
        <taxon>Sphingomonadales</taxon>
        <taxon>Sphingomonadaceae</taxon>
        <taxon>Hephaestia</taxon>
    </lineage>
</organism>
<evidence type="ECO:0000256" key="2">
    <source>
        <dbReference type="ARBA" id="ARBA00023110"/>
    </source>
</evidence>